<comment type="similarity">
    <text evidence="1 4">Belongs to the short-chain dehydrogenases/reductases (SDR) family.</text>
</comment>
<dbReference type="InterPro" id="IPR020904">
    <property type="entry name" value="Sc_DH/Rdtase_CS"/>
</dbReference>
<gene>
    <name evidence="7" type="ORF">RDV89_09540</name>
</gene>
<dbReference type="Pfam" id="PF00106">
    <property type="entry name" value="adh_short"/>
    <property type="match status" value="1"/>
</dbReference>
<evidence type="ECO:0000313" key="8">
    <source>
        <dbReference type="Proteomes" id="UP001268542"/>
    </source>
</evidence>
<dbReference type="Gene3D" id="3.40.50.720">
    <property type="entry name" value="NAD(P)-binding Rossmann-like Domain"/>
    <property type="match status" value="1"/>
</dbReference>
<dbReference type="Proteomes" id="UP001268542">
    <property type="component" value="Unassembled WGS sequence"/>
</dbReference>
<dbReference type="SUPFAM" id="SSF51735">
    <property type="entry name" value="NAD(P)-binding Rossmann-fold domains"/>
    <property type="match status" value="1"/>
</dbReference>
<dbReference type="PRINTS" id="PR00081">
    <property type="entry name" value="GDHRDH"/>
</dbReference>
<proteinExistence type="inferred from homology"/>
<evidence type="ECO:0000259" key="6">
    <source>
        <dbReference type="SMART" id="SM00822"/>
    </source>
</evidence>
<reference evidence="7 8" key="1">
    <citation type="submission" date="2023-08" db="EMBL/GenBank/DDBJ databases">
        <title>Nocardioides seae sp. nov., a bacterium isolated from a soil.</title>
        <authorList>
            <person name="Wang X."/>
        </authorList>
    </citation>
    <scope>NUCLEOTIDE SEQUENCE [LARGE SCALE GENOMIC DNA]</scope>
    <source>
        <strain evidence="7 8">YZH12</strain>
    </source>
</reference>
<organism evidence="7 8">
    <name type="scientific">Nocardioides imazamoxiresistens</name>
    <dbReference type="NCBI Taxonomy" id="3231893"/>
    <lineage>
        <taxon>Bacteria</taxon>
        <taxon>Bacillati</taxon>
        <taxon>Actinomycetota</taxon>
        <taxon>Actinomycetes</taxon>
        <taxon>Propionibacteriales</taxon>
        <taxon>Nocardioidaceae</taxon>
        <taxon>Nocardioides</taxon>
    </lineage>
</organism>
<protein>
    <submittedName>
        <fullName evidence="7">SDR family NAD(P)-dependent oxidoreductase</fullName>
    </submittedName>
</protein>
<name>A0ABU3PVV1_9ACTN</name>
<dbReference type="InterPro" id="IPR036291">
    <property type="entry name" value="NAD(P)-bd_dom_sf"/>
</dbReference>
<evidence type="ECO:0000256" key="4">
    <source>
        <dbReference type="RuleBase" id="RU000363"/>
    </source>
</evidence>
<keyword evidence="8" id="KW-1185">Reference proteome</keyword>
<evidence type="ECO:0000256" key="1">
    <source>
        <dbReference type="ARBA" id="ARBA00006484"/>
    </source>
</evidence>
<dbReference type="EMBL" id="JAVYII010000004">
    <property type="protein sequence ID" value="MDT9593309.1"/>
    <property type="molecule type" value="Genomic_DNA"/>
</dbReference>
<dbReference type="RefSeq" id="WP_315732779.1">
    <property type="nucleotide sequence ID" value="NZ_JAVYII010000004.1"/>
</dbReference>
<evidence type="ECO:0000256" key="3">
    <source>
        <dbReference type="ARBA" id="ARBA00023002"/>
    </source>
</evidence>
<keyword evidence="3" id="KW-0560">Oxidoreductase</keyword>
<dbReference type="PRINTS" id="PR00080">
    <property type="entry name" value="SDRFAMILY"/>
</dbReference>
<comment type="caution">
    <text evidence="7">The sequence shown here is derived from an EMBL/GenBank/DDBJ whole genome shotgun (WGS) entry which is preliminary data.</text>
</comment>
<dbReference type="PANTHER" id="PTHR43391">
    <property type="entry name" value="RETINOL DEHYDROGENASE-RELATED"/>
    <property type="match status" value="1"/>
</dbReference>
<dbReference type="PANTHER" id="PTHR43391:SF14">
    <property type="entry name" value="DEHYDROGENASE_REDUCTASE SDR FAMILY PROTEIN 7-LIKE"/>
    <property type="match status" value="1"/>
</dbReference>
<dbReference type="SMART" id="SM00822">
    <property type="entry name" value="PKS_KR"/>
    <property type="match status" value="1"/>
</dbReference>
<feature type="region of interest" description="Disordered" evidence="5">
    <location>
        <begin position="261"/>
        <end position="283"/>
    </location>
</feature>
<sequence length="283" mass="29290">MTRSALVTGAGSGIGRAVAVAAAARGFAVVATDVDGASLAALRDLAVARGWAIQVLAADVTVAAEVAAAVDLVVERHGRLDLLVNNAAVEATGLAWQTSEEQWRRLLDVNVLGVVNGLSAAVPRMLDQPGPAGTIVNVASLAAVASGPARQAAYNASKHAVLALTECLRLDLDEVGSRIGVHVVLPGPVDTAIFDTASAADPEADEYREVLRRYVRDEGLSADDAAEAIFEGVEEGRFWITTHPAMFTAFAERRAALLTTRQRPVARPLDAGPGPADGEASSS</sequence>
<keyword evidence="2" id="KW-0521">NADP</keyword>
<evidence type="ECO:0000256" key="2">
    <source>
        <dbReference type="ARBA" id="ARBA00022857"/>
    </source>
</evidence>
<feature type="domain" description="Ketoreductase" evidence="6">
    <location>
        <begin position="3"/>
        <end position="187"/>
    </location>
</feature>
<dbReference type="InterPro" id="IPR057326">
    <property type="entry name" value="KR_dom"/>
</dbReference>
<evidence type="ECO:0000256" key="5">
    <source>
        <dbReference type="SAM" id="MobiDB-lite"/>
    </source>
</evidence>
<dbReference type="InterPro" id="IPR002347">
    <property type="entry name" value="SDR_fam"/>
</dbReference>
<evidence type="ECO:0000313" key="7">
    <source>
        <dbReference type="EMBL" id="MDT9593309.1"/>
    </source>
</evidence>
<dbReference type="PROSITE" id="PS00061">
    <property type="entry name" value="ADH_SHORT"/>
    <property type="match status" value="1"/>
</dbReference>
<accession>A0ABU3PVV1</accession>